<dbReference type="Proteomes" id="UP000256913">
    <property type="component" value="Unassembled WGS sequence"/>
</dbReference>
<dbReference type="EMBL" id="QUMQ01000001">
    <property type="protein sequence ID" value="REF97396.1"/>
    <property type="molecule type" value="Genomic_DNA"/>
</dbReference>
<evidence type="ECO:0000313" key="3">
    <source>
        <dbReference type="Proteomes" id="UP000256913"/>
    </source>
</evidence>
<organism evidence="2 3">
    <name type="scientific">Asanoa ferruginea</name>
    <dbReference type="NCBI Taxonomy" id="53367"/>
    <lineage>
        <taxon>Bacteria</taxon>
        <taxon>Bacillati</taxon>
        <taxon>Actinomycetota</taxon>
        <taxon>Actinomycetes</taxon>
        <taxon>Micromonosporales</taxon>
        <taxon>Micromonosporaceae</taxon>
        <taxon>Asanoa</taxon>
    </lineage>
</organism>
<dbReference type="PROSITE" id="PS51257">
    <property type="entry name" value="PROKAR_LIPOPROTEIN"/>
    <property type="match status" value="1"/>
</dbReference>
<evidence type="ECO:0000313" key="2">
    <source>
        <dbReference type="EMBL" id="REF97396.1"/>
    </source>
</evidence>
<dbReference type="Pfam" id="PF10646">
    <property type="entry name" value="Germane"/>
    <property type="match status" value="1"/>
</dbReference>
<gene>
    <name evidence="2" type="ORF">DFJ67_3394</name>
</gene>
<dbReference type="RefSeq" id="WP_239097167.1">
    <property type="nucleotide sequence ID" value="NZ_BONB01000014.1"/>
</dbReference>
<feature type="domain" description="GerMN" evidence="1">
    <location>
        <begin position="43"/>
        <end position="130"/>
    </location>
</feature>
<sequence>MNRRPIAMAALLVTFVLAGCGVRPSEVISGGPAPANTISGVRLYLISDGQPTLVARALKPLQQPADIVDLLAAGPTATERDAGFTSEVPAGIAPAKVSNDGTTTSVGLSTDVATLSVLAVNQIVCTVQASVADGPVTLVSVAHRRGPLTCPTYP</sequence>
<keyword evidence="3" id="KW-1185">Reference proteome</keyword>
<name>A0A3D9ZIY7_9ACTN</name>
<evidence type="ECO:0000259" key="1">
    <source>
        <dbReference type="Pfam" id="PF10646"/>
    </source>
</evidence>
<comment type="caution">
    <text evidence="2">The sequence shown here is derived from an EMBL/GenBank/DDBJ whole genome shotgun (WGS) entry which is preliminary data.</text>
</comment>
<dbReference type="AlphaFoldDB" id="A0A3D9ZIY7"/>
<reference evidence="2 3" key="1">
    <citation type="submission" date="2018-08" db="EMBL/GenBank/DDBJ databases">
        <title>Sequencing the genomes of 1000 actinobacteria strains.</title>
        <authorList>
            <person name="Klenk H.-P."/>
        </authorList>
    </citation>
    <scope>NUCLEOTIDE SEQUENCE [LARGE SCALE GENOMIC DNA]</scope>
    <source>
        <strain evidence="2 3">DSM 44099</strain>
    </source>
</reference>
<protein>
    <recommendedName>
        <fullName evidence="1">GerMN domain-containing protein</fullName>
    </recommendedName>
</protein>
<accession>A0A3D9ZIY7</accession>
<proteinExistence type="predicted"/>
<dbReference type="InterPro" id="IPR019606">
    <property type="entry name" value="GerMN"/>
</dbReference>